<dbReference type="PROSITE" id="PS51257">
    <property type="entry name" value="PROKAR_LIPOPROTEIN"/>
    <property type="match status" value="1"/>
</dbReference>
<comment type="caution">
    <text evidence="1">The sequence shown here is derived from an EMBL/GenBank/DDBJ whole genome shotgun (WGS) entry which is preliminary data.</text>
</comment>
<keyword evidence="2" id="KW-1185">Reference proteome</keyword>
<proteinExistence type="predicted"/>
<protein>
    <recommendedName>
        <fullName evidence="3">Arginine transporter</fullName>
    </recommendedName>
</protein>
<dbReference type="AlphaFoldDB" id="A0A318SYI3"/>
<dbReference type="OrthoDB" id="7659053at2"/>
<dbReference type="RefSeq" id="WP_110812484.1">
    <property type="nucleotide sequence ID" value="NZ_QJTE01000001.1"/>
</dbReference>
<evidence type="ECO:0008006" key="3">
    <source>
        <dbReference type="Google" id="ProtNLM"/>
    </source>
</evidence>
<evidence type="ECO:0000313" key="2">
    <source>
        <dbReference type="Proteomes" id="UP000248311"/>
    </source>
</evidence>
<dbReference type="Proteomes" id="UP000248311">
    <property type="component" value="Unassembled WGS sequence"/>
</dbReference>
<dbReference type="EMBL" id="QJTE01000001">
    <property type="protein sequence ID" value="PYE85416.1"/>
    <property type="molecule type" value="Genomic_DNA"/>
</dbReference>
<accession>A0A318SYI3</accession>
<evidence type="ECO:0000313" key="1">
    <source>
        <dbReference type="EMBL" id="PYE85416.1"/>
    </source>
</evidence>
<organism evidence="1 2">
    <name type="scientific">Pseudoroseicyclus aestuarii</name>
    <dbReference type="NCBI Taxonomy" id="1795041"/>
    <lineage>
        <taxon>Bacteria</taxon>
        <taxon>Pseudomonadati</taxon>
        <taxon>Pseudomonadota</taxon>
        <taxon>Alphaproteobacteria</taxon>
        <taxon>Rhodobacterales</taxon>
        <taxon>Paracoccaceae</taxon>
        <taxon>Pseudoroseicyclus</taxon>
    </lineage>
</organism>
<name>A0A318SYI3_9RHOB</name>
<reference evidence="1 2" key="1">
    <citation type="submission" date="2018-06" db="EMBL/GenBank/DDBJ databases">
        <title>Genomic Encyclopedia of Type Strains, Phase III (KMG-III): the genomes of soil and plant-associated and newly described type strains.</title>
        <authorList>
            <person name="Whitman W."/>
        </authorList>
    </citation>
    <scope>NUCLEOTIDE SEQUENCE [LARGE SCALE GENOMIC DNA]</scope>
    <source>
        <strain evidence="1 2">CECT 9025</strain>
    </source>
</reference>
<sequence length="101" mass="10931">MRYLLGAVAILSLTSCGGGRLSGPISAACLQSDRSAANTQVCSCIQGAANDGLSRGDQRRAAAFWDDPQRAQDTRTSDRAGDEAFWTRYRAFADRAERICR</sequence>
<gene>
    <name evidence="1" type="ORF">DFP88_10181</name>
</gene>